<feature type="region of interest" description="Disordered" evidence="13">
    <location>
        <begin position="1659"/>
        <end position="1778"/>
    </location>
</feature>
<dbReference type="UniPathway" id="UPA00557">
    <property type="reaction ID" value="UER00613"/>
</dbReference>
<protein>
    <recommendedName>
        <fullName evidence="12">DNA-directed RNA polymerase subunit</fullName>
        <ecNumber evidence="12">2.7.7.6</ecNumber>
    </recommendedName>
</protein>
<reference evidence="18" key="1">
    <citation type="journal article" date="2016" name="Proc. Natl. Acad. Sci. U.S.A.">
        <title>Chromosome-level assembly of Arabidopsis thaliana Ler reveals the extent of translocation and inversion polymorphisms.</title>
        <authorList>
            <person name="Zapata L."/>
            <person name="Ding J."/>
            <person name="Willing E.M."/>
            <person name="Hartwig B."/>
            <person name="Bezdan D."/>
            <person name="Jiao W.B."/>
            <person name="Patel V."/>
            <person name="Velikkakam James G."/>
            <person name="Koornneef M."/>
            <person name="Ossowski S."/>
            <person name="Schneeberger K."/>
        </authorList>
    </citation>
    <scope>NUCLEOTIDE SEQUENCE [LARGE SCALE GENOMIC DNA]</scope>
    <source>
        <strain evidence="18">cv. Landsberg erecta</strain>
    </source>
</reference>
<dbReference type="Pfam" id="PF04997">
    <property type="entry name" value="RNA_pol_Rpb1_1"/>
    <property type="match status" value="1"/>
</dbReference>
<dbReference type="GO" id="GO:0005736">
    <property type="term" value="C:RNA polymerase I complex"/>
    <property type="evidence" value="ECO:0007669"/>
    <property type="project" value="UniProtKB-ARBA"/>
</dbReference>
<dbReference type="Pfam" id="PF04998">
    <property type="entry name" value="RNA_pol_Rpb1_5"/>
    <property type="match status" value="1"/>
</dbReference>
<comment type="caution">
    <text evidence="17">The sequence shown here is derived from an EMBL/GenBank/DDBJ whole genome shotgun (WGS) entry which is preliminary data.</text>
</comment>
<feature type="compositionally biased region" description="Acidic residues" evidence="13">
    <location>
        <begin position="517"/>
        <end position="526"/>
    </location>
</feature>
<dbReference type="Gene3D" id="1.10.132.30">
    <property type="match status" value="1"/>
</dbReference>
<dbReference type="GO" id="GO:0016024">
    <property type="term" value="P:CDP-diacylglycerol biosynthetic process"/>
    <property type="evidence" value="ECO:0007669"/>
    <property type="project" value="UniProtKB-UniPathway"/>
</dbReference>
<dbReference type="InterPro" id="IPR015699">
    <property type="entry name" value="DNA-dir_RNA_pol1_lsu_N"/>
</dbReference>
<evidence type="ECO:0000256" key="11">
    <source>
        <dbReference type="ARBA" id="ARBA00048552"/>
    </source>
</evidence>
<feature type="compositionally biased region" description="Acidic residues" evidence="13">
    <location>
        <begin position="1729"/>
        <end position="1740"/>
    </location>
</feature>
<keyword evidence="9 12" id="KW-0804">Transcription</keyword>
<keyword evidence="10" id="KW-0539">Nucleus</keyword>
<evidence type="ECO:0000256" key="9">
    <source>
        <dbReference type="ARBA" id="ARBA00023163"/>
    </source>
</evidence>
<dbReference type="InterPro" id="IPR007083">
    <property type="entry name" value="RNA_pol_Rpb1_4"/>
</dbReference>
<evidence type="ECO:0000259" key="15">
    <source>
        <dbReference type="SMART" id="SM00563"/>
    </source>
</evidence>
<evidence type="ECO:0000256" key="5">
    <source>
        <dbReference type="ARBA" id="ARBA00022695"/>
    </source>
</evidence>
<feature type="domain" description="RNA polymerase N-terminal" evidence="16">
    <location>
        <begin position="680"/>
        <end position="997"/>
    </location>
</feature>
<dbReference type="FunFam" id="1.10.132.30:FF:000006">
    <property type="entry name" value="DNA-directed RNA polymerase subunit"/>
    <property type="match status" value="1"/>
</dbReference>
<dbReference type="GO" id="GO:0006351">
    <property type="term" value="P:DNA-templated transcription"/>
    <property type="evidence" value="ECO:0007669"/>
    <property type="project" value="InterPro"/>
</dbReference>
<dbReference type="PANTHER" id="PTHR19376">
    <property type="entry name" value="DNA-DIRECTED RNA POLYMERASE"/>
    <property type="match status" value="1"/>
</dbReference>
<comment type="similarity">
    <text evidence="2 12">Belongs to the RNA polymerase beta' chain family.</text>
</comment>
<dbReference type="GO" id="GO:0003899">
    <property type="term" value="F:DNA-directed RNA polymerase activity"/>
    <property type="evidence" value="ECO:0007669"/>
    <property type="project" value="UniProtKB-EC"/>
</dbReference>
<dbReference type="Pfam" id="PF04983">
    <property type="entry name" value="RNA_pol_Rpb1_3"/>
    <property type="match status" value="1"/>
</dbReference>
<evidence type="ECO:0000259" key="16">
    <source>
        <dbReference type="SMART" id="SM00663"/>
    </source>
</evidence>
<keyword evidence="7" id="KW-0862">Zinc</keyword>
<dbReference type="GO" id="GO:0016746">
    <property type="term" value="F:acyltransferase activity"/>
    <property type="evidence" value="ECO:0007669"/>
    <property type="project" value="InterPro"/>
</dbReference>
<dbReference type="ExpressionAtlas" id="A0A178V7U2">
    <property type="expression patterns" value="baseline and differential"/>
</dbReference>
<dbReference type="CDD" id="cd02735">
    <property type="entry name" value="RNAP_I_Rpa1_C"/>
    <property type="match status" value="1"/>
</dbReference>
<gene>
    <name evidence="17" type="ordered locus">AXX17_At3g52240</name>
</gene>
<keyword evidence="14" id="KW-0812">Transmembrane</keyword>
<keyword evidence="6" id="KW-0479">Metal-binding</keyword>
<evidence type="ECO:0000256" key="10">
    <source>
        <dbReference type="ARBA" id="ARBA00023242"/>
    </source>
</evidence>
<evidence type="ECO:0000256" key="3">
    <source>
        <dbReference type="ARBA" id="ARBA00022478"/>
    </source>
</evidence>
<dbReference type="SUPFAM" id="SSF69593">
    <property type="entry name" value="Glycerol-3-phosphate (1)-acyltransferase"/>
    <property type="match status" value="1"/>
</dbReference>
<dbReference type="InterPro" id="IPR002123">
    <property type="entry name" value="Plipid/glycerol_acylTrfase"/>
</dbReference>
<dbReference type="PANTHER" id="PTHR19376:SF11">
    <property type="entry name" value="DNA-DIRECTED RNA POLYMERASE I SUBUNIT RPA1"/>
    <property type="match status" value="1"/>
</dbReference>
<dbReference type="InterPro" id="IPR032098">
    <property type="entry name" value="Acyltransf_C"/>
</dbReference>
<dbReference type="Gene3D" id="6.10.250.2940">
    <property type="match status" value="1"/>
</dbReference>
<name>A0A178V7U2_ARATH</name>
<feature type="compositionally biased region" description="Basic and acidic residues" evidence="13">
    <location>
        <begin position="1756"/>
        <end position="1770"/>
    </location>
</feature>
<dbReference type="FunFam" id="2.40.40.20:FF:000019">
    <property type="entry name" value="DNA-directed RNA polymerase II subunit RPB1"/>
    <property type="match status" value="1"/>
</dbReference>
<dbReference type="FunFam" id="1.10.274.100:FF:000015">
    <property type="entry name" value="DNA-directed RNA polymerase subunit"/>
    <property type="match status" value="1"/>
</dbReference>
<evidence type="ECO:0000256" key="6">
    <source>
        <dbReference type="ARBA" id="ARBA00022723"/>
    </source>
</evidence>
<dbReference type="Pfam" id="PF01553">
    <property type="entry name" value="Acyltransferase"/>
    <property type="match status" value="1"/>
</dbReference>
<sequence>MVIAAAVIVPLGLLFFISGLAVNLFQAVCYVLIRPLSKNTYRKINRVVAETLWLELVWIVDWWAGVKIQVFADNETFNRMGKEHALVVCNHRSDIDWLVGWILAQRSGCLGSALAVMKKSSKFLPVIGWSMWFSEYLFLERNWAKDESTLKSGLQRLSDFPRPFWLALFVEGTRFTEAKLKAAQEYAASSELPIPRNVLIPRTKGFVSAVSNMRSFVPAIYDMTVTIPKTSPPPTMLRLFKGQPSVVHVHIKCHSMKDLPESDDAIAQWCRDQFVAKDALLDKHIAADTFPGQQEQNIGRPIKSLAVVLSWACVLTLGAIKFLHWAQLFSSWKGITISALGLVYTASRSDTDDAMAHAQTTEGASQVVESVRFSFMTEQDVRKHSFLKVTSPILHDNVGNPFPGGLYDLKLGPKDDKQACNSCGQLKLACPGHCGHIELVFPIYHPLLFNLLFNFLQRACFFCHHFMAKPEDVERAVSQLKLIIKGDIVSAKQLESNTPTKSKSSDESCESVVTTDSSEECEDSDVEDQRWTSLQFAEVTAVLKNFMRLSSKSCSRCKGINPKLEKPMFGWVRMRAMKDSDVGANVIRGLKLKKSTSSVENPDGFDDSGIDALSEVEDGDKETREKSTEVAAEFEEHNSKRDLLPSEVRNILKHLWQNEHEFCSFIGDLWQSGSEKIDYSMFFLESVLVPPTKFRPPTTGGDSVMEHPQTVGLNKVIESNNILGNACTNKLDQSKVIFRWRNLQESVNVLFDSKTATVQSQRDSSGICQLLEKKEGLFRQKMMGKRVNHACRSVISPDPYIAVNDIGIPPCFALKLTYPERVTPWNVEKLREAIINGPDIHPGATHYSDKSSTMKLPSTEKARRAIARKLLSSRGATTELGKTCDINFEGKTVHRHMRDGDIVLVNRQPTLHKPSLMAHKVRVLKGEKTLRLHYANCSTYNADFDGDEMNVHFPQDEISRAEAYNIVNANNQYARPSNGEPLRALIQDHIVSSVLLTKRDTFLDKDHFNQLLFSSGVTDMVLSTFSGRSGKKVMVSASDAELLTVTPAILKPVPLWTGKQVITAVLNQITKGHPPFTVEKATKLPVDFFKCRSREVKPNSGDLTKKKEIDESWKQNLNEDKLHIRKNEFVCGVIDKAQFADYGLVHTVHELYGSNAAGNLLSVFSRLFTVFLQTHGFTCGVDDLIILKDMDEERTKQLQECENVGERVLRKTFGIDVDVQIDPQDMRSRIERILYEDGESALASLDRSIVNYLNQCSSKGVMNDLLSDGLLKTPGRNCISLMTISGAKGSKVNFQQISSHLGQQDLEGKRVPRMVSGKTLPCFHPWDWSPRAGGFISDRFLSGLRPQEYYFHCMAGREGLVDTAVKTSRSGYLQRCLMKNLESLKVNYDCTVRDADGSIIQFQYGEDGVDVHRSSFIEKFKELTINQDMVLQKCSEDMLSGASSYISDLPISLKKGAEKFVEAMPMNERIASKFVRQEELLKLVKSKFFASLAQPGEPVGVLAAQSVGEPSTQMTLNTFHLAGRGEMNVTLGIPRLQEILMTAAANIKTPIMTCPLLKGKTKEDANDITDRLRKITVADIIKSMELSVVPYTVYENEVCSIHKLKINLYKPEHYPKHTDITEEDWEETMRAVFLRKLEDAIETHMKMLHRIRGIHNDVTGPIAGNETDNDDSVSGKQNEDDGDDDGEGTEVDDLGSDAQKQKKQETDEMDYEENSEDETNEPSSISGVEDPEMDSENEDTEVSKEDTPEPQEESMEPQKEVKGVKNVKEQSKKKRRKFVRAKSDRHIFVKGEGEKFEVHFKFATDDPHILLAQIAQQTAQKVYIQNSGKIERCTVANCGDPQVIYHGDNPKERREISNDEKKASPALHASGVDFPALWEFQDKLDVRYLYSNSIHDMLNIFGVEAARETIIREINHVFKSYGISVSIRHLNLIADYMTFSGGYRPMSRMGGIAESTSPFCRMTFETATKFIVQAATYGEKDTLETPSARICLGLPALSGTGCFDLMQRVEL</sequence>
<proteinExistence type="inferred from homology"/>
<dbReference type="InterPro" id="IPR042102">
    <property type="entry name" value="RNA_pol_Rpb1_3_sf"/>
</dbReference>
<dbReference type="Proteomes" id="UP000078284">
    <property type="component" value="Chromosome 3"/>
</dbReference>
<dbReference type="SMART" id="SM00563">
    <property type="entry name" value="PlsC"/>
    <property type="match status" value="1"/>
</dbReference>
<evidence type="ECO:0000256" key="12">
    <source>
        <dbReference type="RuleBase" id="RU004279"/>
    </source>
</evidence>
<evidence type="ECO:0000256" key="2">
    <source>
        <dbReference type="ARBA" id="ARBA00006460"/>
    </source>
</evidence>
<evidence type="ECO:0000313" key="17">
    <source>
        <dbReference type="EMBL" id="OAP02309.1"/>
    </source>
</evidence>
<evidence type="ECO:0000256" key="8">
    <source>
        <dbReference type="ARBA" id="ARBA00022842"/>
    </source>
</evidence>
<dbReference type="InterPro" id="IPR000722">
    <property type="entry name" value="RNA_pol_asu"/>
</dbReference>
<dbReference type="InterPro" id="IPR047107">
    <property type="entry name" value="DNA-dir_RNA_pol1_lsu_C"/>
</dbReference>
<dbReference type="InterPro" id="IPR044893">
    <property type="entry name" value="RNA_pol_Rpb1_clamp_domain"/>
</dbReference>
<comment type="catalytic activity">
    <reaction evidence="11 12">
        <text>RNA(n) + a ribonucleoside 5'-triphosphate = RNA(n+1) + diphosphate</text>
        <dbReference type="Rhea" id="RHEA:21248"/>
        <dbReference type="Rhea" id="RHEA-COMP:14527"/>
        <dbReference type="Rhea" id="RHEA-COMP:17342"/>
        <dbReference type="ChEBI" id="CHEBI:33019"/>
        <dbReference type="ChEBI" id="CHEBI:61557"/>
        <dbReference type="ChEBI" id="CHEBI:140395"/>
        <dbReference type="EC" id="2.7.7.6"/>
    </reaction>
</comment>
<keyword evidence="8" id="KW-0460">Magnesium</keyword>
<evidence type="ECO:0000256" key="13">
    <source>
        <dbReference type="SAM" id="MobiDB-lite"/>
    </source>
</evidence>
<feature type="compositionally biased region" description="Acidic residues" evidence="13">
    <location>
        <begin position="1707"/>
        <end position="1720"/>
    </location>
</feature>
<dbReference type="Gene3D" id="3.30.70.2850">
    <property type="match status" value="1"/>
</dbReference>
<dbReference type="GO" id="GO:0003677">
    <property type="term" value="F:DNA binding"/>
    <property type="evidence" value="ECO:0007669"/>
    <property type="project" value="InterPro"/>
</dbReference>
<accession>A0A178V7U2</accession>
<feature type="compositionally biased region" description="Acidic residues" evidence="13">
    <location>
        <begin position="603"/>
        <end position="620"/>
    </location>
</feature>
<dbReference type="EMBL" id="LUHQ01000003">
    <property type="protein sequence ID" value="OAP02309.1"/>
    <property type="molecule type" value="Genomic_DNA"/>
</dbReference>
<dbReference type="SMART" id="SM00663">
    <property type="entry name" value="RPOLA_N"/>
    <property type="match status" value="1"/>
</dbReference>
<dbReference type="CDD" id="cd07990">
    <property type="entry name" value="LPLAT_LCLAT1-like"/>
    <property type="match status" value="1"/>
</dbReference>
<dbReference type="GO" id="GO:0046872">
    <property type="term" value="F:metal ion binding"/>
    <property type="evidence" value="ECO:0007669"/>
    <property type="project" value="UniProtKB-KW"/>
</dbReference>
<evidence type="ECO:0000256" key="14">
    <source>
        <dbReference type="SAM" id="Phobius"/>
    </source>
</evidence>
<feature type="domain" description="Phospholipid/glycerol acyltransferase" evidence="15">
    <location>
        <begin position="85"/>
        <end position="207"/>
    </location>
</feature>
<keyword evidence="5 12" id="KW-0548">Nucleotidyltransferase</keyword>
<dbReference type="InterPro" id="IPR038120">
    <property type="entry name" value="Rpb1_funnel_sf"/>
</dbReference>
<evidence type="ECO:0000256" key="4">
    <source>
        <dbReference type="ARBA" id="ARBA00022679"/>
    </source>
</evidence>
<evidence type="ECO:0000256" key="1">
    <source>
        <dbReference type="ARBA" id="ARBA00004123"/>
    </source>
</evidence>
<dbReference type="InterPro" id="IPR007080">
    <property type="entry name" value="RNA_pol_Rpb1_1"/>
</dbReference>
<dbReference type="InterPro" id="IPR006592">
    <property type="entry name" value="RNA_pol_N"/>
</dbReference>
<keyword evidence="14" id="KW-0472">Membrane</keyword>
<dbReference type="Gene3D" id="2.40.40.20">
    <property type="match status" value="1"/>
</dbReference>
<feature type="compositionally biased region" description="Basic and acidic residues" evidence="13">
    <location>
        <begin position="621"/>
        <end position="634"/>
    </location>
</feature>
<dbReference type="EC" id="2.7.7.6" evidence="12"/>
<feature type="compositionally biased region" description="Acidic residues" evidence="13">
    <location>
        <begin position="1680"/>
        <end position="1695"/>
    </location>
</feature>
<dbReference type="CDD" id="cd01435">
    <property type="entry name" value="RNAP_I_RPA1_N"/>
    <property type="match status" value="1"/>
</dbReference>
<feature type="region of interest" description="Disordered" evidence="13">
    <location>
        <begin position="596"/>
        <end position="634"/>
    </location>
</feature>
<keyword evidence="14" id="KW-1133">Transmembrane helix</keyword>
<organism evidence="17 18">
    <name type="scientific">Arabidopsis thaliana</name>
    <name type="common">Mouse-ear cress</name>
    <dbReference type="NCBI Taxonomy" id="3702"/>
    <lineage>
        <taxon>Eukaryota</taxon>
        <taxon>Viridiplantae</taxon>
        <taxon>Streptophyta</taxon>
        <taxon>Embryophyta</taxon>
        <taxon>Tracheophyta</taxon>
        <taxon>Spermatophyta</taxon>
        <taxon>Magnoliopsida</taxon>
        <taxon>eudicotyledons</taxon>
        <taxon>Gunneridae</taxon>
        <taxon>Pentapetalae</taxon>
        <taxon>rosids</taxon>
        <taxon>malvids</taxon>
        <taxon>Brassicales</taxon>
        <taxon>Brassicaceae</taxon>
        <taxon>Camelineae</taxon>
        <taxon>Arabidopsis</taxon>
    </lineage>
</organism>
<comment type="subcellular location">
    <subcellularLocation>
        <location evidence="1">Nucleus</location>
    </subcellularLocation>
</comment>
<dbReference type="InterPro" id="IPR045867">
    <property type="entry name" value="DNA-dir_RpoC_beta_prime"/>
</dbReference>
<dbReference type="SUPFAM" id="SSF64484">
    <property type="entry name" value="beta and beta-prime subunits of DNA dependent RNA-polymerase"/>
    <property type="match status" value="1"/>
</dbReference>
<dbReference type="InterPro" id="IPR007066">
    <property type="entry name" value="RNA_pol_Rpb1_3"/>
</dbReference>
<evidence type="ECO:0000256" key="7">
    <source>
        <dbReference type="ARBA" id="ARBA00022833"/>
    </source>
</evidence>
<dbReference type="Gene3D" id="1.10.150.390">
    <property type="match status" value="1"/>
</dbReference>
<feature type="region of interest" description="Disordered" evidence="13">
    <location>
        <begin position="495"/>
        <end position="526"/>
    </location>
</feature>
<dbReference type="InterPro" id="IPR007081">
    <property type="entry name" value="RNA_pol_Rpb1_5"/>
</dbReference>
<keyword evidence="4 12" id="KW-0808">Transferase</keyword>
<dbReference type="Pfam" id="PF00623">
    <property type="entry name" value="RNA_pol_Rpb1_2"/>
    <property type="match status" value="1"/>
</dbReference>
<dbReference type="Gene3D" id="1.10.274.100">
    <property type="entry name" value="RNA polymerase Rpb1, domain 3"/>
    <property type="match status" value="1"/>
</dbReference>
<dbReference type="Gene3D" id="4.10.860.120">
    <property type="entry name" value="RNA polymerase II, clamp domain"/>
    <property type="match status" value="1"/>
</dbReference>
<dbReference type="Gene3D" id="3.30.1490.180">
    <property type="entry name" value="RNA polymerase ii"/>
    <property type="match status" value="1"/>
</dbReference>
<dbReference type="Gene3D" id="6.20.50.80">
    <property type="match status" value="1"/>
</dbReference>
<comment type="function">
    <text evidence="12">DNA-dependent RNA polymerase catalyzes the transcription of DNA into RNA using the four ribonucleoside triphosphates as substrates.</text>
</comment>
<dbReference type="Pfam" id="PF16076">
    <property type="entry name" value="Acyltransf_C"/>
    <property type="match status" value="1"/>
</dbReference>
<evidence type="ECO:0000313" key="18">
    <source>
        <dbReference type="Proteomes" id="UP000078284"/>
    </source>
</evidence>
<dbReference type="Pfam" id="PF05000">
    <property type="entry name" value="RNA_pol_Rpb1_4"/>
    <property type="match status" value="1"/>
</dbReference>
<keyword evidence="3 12" id="KW-0240">DNA-directed RNA polymerase</keyword>
<feature type="transmembrane region" description="Helical" evidence="14">
    <location>
        <begin position="6"/>
        <end position="33"/>
    </location>
</feature>